<keyword evidence="3" id="KW-1185">Reference proteome</keyword>
<dbReference type="Gene3D" id="2.20.110.10">
    <property type="entry name" value="Histone H3 K4-specific methyltransferase SET7/9 N-terminal domain"/>
    <property type="match status" value="1"/>
</dbReference>
<evidence type="ECO:0000313" key="2">
    <source>
        <dbReference type="EMBL" id="SKB96887.1"/>
    </source>
</evidence>
<sequence length="508" mass="59060">MKKLLLSAFFAVSFSISVFGQEITYFDEDWQPTKKENMSYYREAYKQGQETLIKDFYKNGTLQMEGTAIDPTPGSEVYNGKVTWYYPDGKPQSITEFKNGEISGMSKGYDTKGRLIEDIVFSGEGTMTGKHYSYSDKELETEYNSVTEFKNGDVVYSRVFLSEENPMGYESFYKDGSETETKFYGPKGKLIGSRKMDADYKIKGIDVSFAYNPFRINRVDQYDKNGEIKSYELFYITGEKAQEYSKKNKEASKITFNKEGKQIAKVNYKTNPDLSYLMEYSGEDYTFGYDNDAVMTISVYDNFKTKNLKNFDEAGKLKDETVYDEDMIKEVIYYNPDQSVKSKLIYVDGSPSDGEMYDNNVTSKYEKGIMVYSKATYPETGNTAYESKYDPVLKTFNTNVYDENKNLTYSYKRFEGSYNFSGEVTQYKNGKQISKATVNEGLLVHGKLRYKDYYGEIEQEIKDKWLYTRKYTEKGLMFSESKELLKIEDDEYYQPTSYIYEEFLLGRN</sequence>
<accession>A0A1T5FLC4</accession>
<dbReference type="OrthoDB" id="830908at2"/>
<evidence type="ECO:0000313" key="3">
    <source>
        <dbReference type="Proteomes" id="UP000191112"/>
    </source>
</evidence>
<name>A0A1T5FLC4_9FLAO</name>
<evidence type="ECO:0000256" key="1">
    <source>
        <dbReference type="SAM" id="SignalP"/>
    </source>
</evidence>
<feature type="signal peptide" evidence="1">
    <location>
        <begin position="1"/>
        <end position="20"/>
    </location>
</feature>
<dbReference type="EMBL" id="FUYZ01000007">
    <property type="protein sequence ID" value="SKB96887.1"/>
    <property type="molecule type" value="Genomic_DNA"/>
</dbReference>
<proteinExistence type="predicted"/>
<protein>
    <recommendedName>
        <fullName evidence="4">Antitoxin component YwqK of the YwqJK toxin-antitoxin module</fullName>
    </recommendedName>
</protein>
<dbReference type="Proteomes" id="UP000191112">
    <property type="component" value="Unassembled WGS sequence"/>
</dbReference>
<gene>
    <name evidence="2" type="ORF">SAMN05660477_02117</name>
</gene>
<evidence type="ECO:0008006" key="4">
    <source>
        <dbReference type="Google" id="ProtNLM"/>
    </source>
</evidence>
<feature type="chain" id="PRO_5013115077" description="Antitoxin component YwqK of the YwqJK toxin-antitoxin module" evidence="1">
    <location>
        <begin position="21"/>
        <end position="508"/>
    </location>
</feature>
<organism evidence="2 3">
    <name type="scientific">Soonwooa buanensis</name>
    <dbReference type="NCBI Taxonomy" id="619805"/>
    <lineage>
        <taxon>Bacteria</taxon>
        <taxon>Pseudomonadati</taxon>
        <taxon>Bacteroidota</taxon>
        <taxon>Flavobacteriia</taxon>
        <taxon>Flavobacteriales</taxon>
        <taxon>Weeksellaceae</taxon>
        <taxon>Chryseobacterium group</taxon>
        <taxon>Soonwooa</taxon>
    </lineage>
</organism>
<keyword evidence="1" id="KW-0732">Signal</keyword>
<dbReference type="RefSeq" id="WP_079667339.1">
    <property type="nucleotide sequence ID" value="NZ_FUYZ01000007.1"/>
</dbReference>
<dbReference type="STRING" id="619805.SAMN05660477_02117"/>
<dbReference type="AlphaFoldDB" id="A0A1T5FLC4"/>
<dbReference type="Gene3D" id="3.90.930.1">
    <property type="match status" value="1"/>
</dbReference>
<reference evidence="2 3" key="1">
    <citation type="submission" date="2017-02" db="EMBL/GenBank/DDBJ databases">
        <authorList>
            <person name="Peterson S.W."/>
        </authorList>
    </citation>
    <scope>NUCLEOTIDE SEQUENCE [LARGE SCALE GENOMIC DNA]</scope>
    <source>
        <strain evidence="2 3">DSM 22323</strain>
    </source>
</reference>